<dbReference type="SUPFAM" id="SSF51735">
    <property type="entry name" value="NAD(P)-binding Rossmann-fold domains"/>
    <property type="match status" value="1"/>
</dbReference>
<dbReference type="AlphaFoldDB" id="A0A6N3EX03"/>
<evidence type="ECO:0000256" key="2">
    <source>
        <dbReference type="ARBA" id="ARBA00023002"/>
    </source>
</evidence>
<dbReference type="EC" id="1.1.1.276" evidence="4"/>
<dbReference type="Pfam" id="PF00106">
    <property type="entry name" value="adh_short"/>
    <property type="match status" value="1"/>
</dbReference>
<accession>A0A6N3EX03</accession>
<dbReference type="GO" id="GO:0031132">
    <property type="term" value="F:serine 3-dehydrogenase activity"/>
    <property type="evidence" value="ECO:0007669"/>
    <property type="project" value="UniProtKB-EC"/>
</dbReference>
<keyword evidence="2 4" id="KW-0560">Oxidoreductase</keyword>
<dbReference type="NCBIfam" id="NF004826">
    <property type="entry name" value="PRK06182.1"/>
    <property type="match status" value="1"/>
</dbReference>
<reference evidence="4" key="1">
    <citation type="submission" date="2019-11" db="EMBL/GenBank/DDBJ databases">
        <authorList>
            <person name="Feng L."/>
        </authorList>
    </citation>
    <scope>NUCLEOTIDE SEQUENCE</scope>
    <source>
        <strain evidence="4">SsimulansLFYP27</strain>
    </source>
</reference>
<gene>
    <name evidence="4" type="primary">sdh</name>
    <name evidence="4" type="ORF">SSLFYP27_02217</name>
</gene>
<dbReference type="InterPro" id="IPR002347">
    <property type="entry name" value="SDR_fam"/>
</dbReference>
<sequence length="270" mass="29653">MTKQVVLITGATSGIGFQTAQLLADKGYIVYGVGRRIEKLNALKNIHAIKMDITDESSIQKTVEQVISEQNRIDILINNAGYGSYGAIEDVEISEARKQFEVNLFGLARLTQLVLPYMRKQHSGKIINISSMGGRFTSYFGAWYHATKYALEAFSDALRMEVEPFGIEVSIIEPGGIKTDWGHIAADQLAASAKGGAYEKAALKAAEGMHKQYNSNLLSNPKIIADTILKAASKKKPKARYLIGMGAKPLVFLHAILPARLFDHIARRLS</sequence>
<dbReference type="PANTHER" id="PTHR43976">
    <property type="entry name" value="SHORT CHAIN DEHYDROGENASE"/>
    <property type="match status" value="1"/>
</dbReference>
<organism evidence="4">
    <name type="scientific">Staphylococcus simulans</name>
    <dbReference type="NCBI Taxonomy" id="1286"/>
    <lineage>
        <taxon>Bacteria</taxon>
        <taxon>Bacillati</taxon>
        <taxon>Bacillota</taxon>
        <taxon>Bacilli</taxon>
        <taxon>Bacillales</taxon>
        <taxon>Staphylococcaceae</taxon>
        <taxon>Staphylococcus</taxon>
    </lineage>
</organism>
<dbReference type="InterPro" id="IPR051911">
    <property type="entry name" value="SDR_oxidoreductase"/>
</dbReference>
<name>A0A6N3EX03_STASI</name>
<proteinExistence type="inferred from homology"/>
<dbReference type="Gene3D" id="3.40.50.720">
    <property type="entry name" value="NAD(P)-binding Rossmann-like Domain"/>
    <property type="match status" value="1"/>
</dbReference>
<dbReference type="InterPro" id="IPR036291">
    <property type="entry name" value="NAD(P)-bd_dom_sf"/>
</dbReference>
<evidence type="ECO:0000256" key="3">
    <source>
        <dbReference type="RuleBase" id="RU000363"/>
    </source>
</evidence>
<dbReference type="EMBL" id="CACRUO010000055">
    <property type="protein sequence ID" value="VYU42757.1"/>
    <property type="molecule type" value="Genomic_DNA"/>
</dbReference>
<dbReference type="CDD" id="cd05374">
    <property type="entry name" value="17beta-HSD-like_SDR_c"/>
    <property type="match status" value="1"/>
</dbReference>
<dbReference type="PANTHER" id="PTHR43976:SF16">
    <property type="entry name" value="SHORT-CHAIN DEHYDROGENASE_REDUCTASE FAMILY PROTEIN"/>
    <property type="match status" value="1"/>
</dbReference>
<protein>
    <submittedName>
        <fullName evidence="4">Serine 3-dehydrogenase</fullName>
        <ecNumber evidence="4">1.1.1.276</ecNumber>
    </submittedName>
</protein>
<dbReference type="RefSeq" id="WP_105978163.1">
    <property type="nucleotide sequence ID" value="NZ_CACRUO010000055.1"/>
</dbReference>
<evidence type="ECO:0000313" key="4">
    <source>
        <dbReference type="EMBL" id="VYU42757.1"/>
    </source>
</evidence>
<evidence type="ECO:0000256" key="1">
    <source>
        <dbReference type="ARBA" id="ARBA00006484"/>
    </source>
</evidence>
<dbReference type="PRINTS" id="PR00080">
    <property type="entry name" value="SDRFAMILY"/>
</dbReference>
<comment type="similarity">
    <text evidence="1 3">Belongs to the short-chain dehydrogenases/reductases (SDR) family.</text>
</comment>
<dbReference type="PRINTS" id="PR00081">
    <property type="entry name" value="GDHRDH"/>
</dbReference>